<sequence>MNVHLVESDDEDEFDTSGLFLPDFQQKRQDHDYNQGVALLSSPSVVDSCDSVHDANDVDDVDDGCIVCKQPTLRTCALCNDVMICSMDCQQIAVIDDVNSDHFDMCVAETSADTLYKDVLSNRIPRDTETFRDYQFYWLSSFIDRRKLLKMYTTIIREMDVTPHEMKIWVKEHKLFERIAMLFLSRPDLIILDDLKWLKRTHLWTAGFSNTARGIFEDVIARKQEKLQSD</sequence>
<gene>
    <name evidence="1" type="ORF">CGGC5_12113</name>
    <name evidence="2" type="ORF">CGGC5_v007062</name>
</gene>
<reference evidence="2 3" key="3">
    <citation type="submission" date="2020-04" db="EMBL/GenBank/DDBJ databases">
        <title>Genome sequencing and assembly of multiple isolates from the Colletotrichum gloeosporioides species complex.</title>
        <authorList>
            <person name="Gan P."/>
            <person name="Shirasu K."/>
        </authorList>
    </citation>
    <scope>NUCLEOTIDE SEQUENCE [LARGE SCALE GENOMIC DNA]</scope>
    <source>
        <strain evidence="2 3">Nara gc5</strain>
    </source>
</reference>
<evidence type="ECO:0000313" key="3">
    <source>
        <dbReference type="Proteomes" id="UP000011096"/>
    </source>
</evidence>
<dbReference type="AlphaFoldDB" id="L2FMK5"/>
<accession>L2FMK5</accession>
<evidence type="ECO:0000313" key="2">
    <source>
        <dbReference type="EMBL" id="KAF4484626.1"/>
    </source>
</evidence>
<dbReference type="Gene3D" id="6.10.140.2220">
    <property type="match status" value="1"/>
</dbReference>
<evidence type="ECO:0000313" key="1">
    <source>
        <dbReference type="EMBL" id="ELA26963.1"/>
    </source>
</evidence>
<dbReference type="HOGENOM" id="CLU_1219619_0_0_1"/>
<dbReference type="SUPFAM" id="SSF144232">
    <property type="entry name" value="HIT/MYND zinc finger-like"/>
    <property type="match status" value="1"/>
</dbReference>
<protein>
    <recommendedName>
        <fullName evidence="4">Suppressor of anucleate metulae protein B</fullName>
    </recommendedName>
</protein>
<reference evidence="1" key="1">
    <citation type="submission" date="2012-08" db="EMBL/GenBank/DDBJ databases">
        <title>Genome analysis of Colletotrichum orbiculare and Colletotrichum fructicola.</title>
        <authorList>
            <person name="Gan P.H.P."/>
            <person name="Ikeda K."/>
            <person name="Irieda H."/>
            <person name="Narusaka M."/>
            <person name="O'Connell R.J."/>
            <person name="Narusaka Y."/>
            <person name="Takano Y."/>
            <person name="Kubo Y."/>
            <person name="Shirasu K."/>
        </authorList>
    </citation>
    <scope>NUCLEOTIDE SEQUENCE</scope>
    <source>
        <strain evidence="1">Nara gc5</strain>
    </source>
</reference>
<evidence type="ECO:0008006" key="4">
    <source>
        <dbReference type="Google" id="ProtNLM"/>
    </source>
</evidence>
<dbReference type="EMBL" id="KB021007">
    <property type="protein sequence ID" value="ELA26963.1"/>
    <property type="molecule type" value="Genomic_DNA"/>
</dbReference>
<organism evidence="1">
    <name type="scientific">Colletotrichum fructicola (strain Nara gc5)</name>
    <name type="common">Anthracnose fungus</name>
    <name type="synonym">Colletotrichum gloeosporioides (strain Nara gc5)</name>
    <dbReference type="NCBI Taxonomy" id="1213859"/>
    <lineage>
        <taxon>Eukaryota</taxon>
        <taxon>Fungi</taxon>
        <taxon>Dikarya</taxon>
        <taxon>Ascomycota</taxon>
        <taxon>Pezizomycotina</taxon>
        <taxon>Sordariomycetes</taxon>
        <taxon>Hypocreomycetidae</taxon>
        <taxon>Glomerellales</taxon>
        <taxon>Glomerellaceae</taxon>
        <taxon>Colletotrichum</taxon>
        <taxon>Colletotrichum gloeosporioides species complex</taxon>
    </lineage>
</organism>
<dbReference type="EMBL" id="ANPB02000004">
    <property type="protein sequence ID" value="KAF4484626.1"/>
    <property type="molecule type" value="Genomic_DNA"/>
</dbReference>
<name>L2FMK5_COLFN</name>
<dbReference type="Proteomes" id="UP000011096">
    <property type="component" value="Unassembled WGS sequence"/>
</dbReference>
<keyword evidence="3" id="KW-1185">Reference proteome</keyword>
<dbReference type="OrthoDB" id="4848131at2759"/>
<proteinExistence type="predicted"/>
<reference evidence="2 3" key="2">
    <citation type="submission" date="2012-08" db="EMBL/GenBank/DDBJ databases">
        <authorList>
            <person name="Gan P.H.P."/>
            <person name="Ikeda K."/>
            <person name="Irieda H."/>
            <person name="Narusaka M."/>
            <person name="O'Connell R.J."/>
            <person name="Narusaka Y."/>
            <person name="Takano Y."/>
            <person name="Kubo Y."/>
            <person name="Shirasu K."/>
        </authorList>
    </citation>
    <scope>NUCLEOTIDE SEQUENCE [LARGE SCALE GENOMIC DNA]</scope>
    <source>
        <strain evidence="2 3">Nara gc5</strain>
    </source>
</reference>
<dbReference type="InParanoid" id="L2FMK5"/>